<dbReference type="EMBL" id="ASRX01000002">
    <property type="protein sequence ID" value="EYF08852.1"/>
    <property type="molecule type" value="Genomic_DNA"/>
</dbReference>
<dbReference type="GO" id="GO:0006782">
    <property type="term" value="P:protoporphyrinogen IX biosynthetic process"/>
    <property type="evidence" value="ECO:0007669"/>
    <property type="project" value="UniProtKB-UniPathway"/>
</dbReference>
<dbReference type="Proteomes" id="UP000019678">
    <property type="component" value="Unassembled WGS sequence"/>
</dbReference>
<sequence length="140" mass="14769">MLTLNTVLIWLHVVGNITWIGAILAVAAVLTGAAGDARTRGEIGLRVYNHLAVPAFIVSFVCGATRLALDTSYYLVQSHWMHPKLPAALVVIGLHHVLGARARKMAQGKVQEAGPAAKIAAVLALMAAAAAFFAIVKLPR</sequence>
<accession>A0A017TIX3</accession>
<comment type="caution">
    <text evidence="2">The sequence shown here is derived from an EMBL/GenBank/DDBJ whole genome shotgun (WGS) entry which is preliminary data.</text>
</comment>
<feature type="transmembrane region" description="Helical" evidence="1">
    <location>
        <begin position="51"/>
        <end position="69"/>
    </location>
</feature>
<keyword evidence="3" id="KW-1185">Reference proteome</keyword>
<dbReference type="InterPro" id="IPR005265">
    <property type="entry name" value="HemJ-like"/>
</dbReference>
<organism evidence="2 3">
    <name type="scientific">Chondromyces apiculatus DSM 436</name>
    <dbReference type="NCBI Taxonomy" id="1192034"/>
    <lineage>
        <taxon>Bacteria</taxon>
        <taxon>Pseudomonadati</taxon>
        <taxon>Myxococcota</taxon>
        <taxon>Polyangia</taxon>
        <taxon>Polyangiales</taxon>
        <taxon>Polyangiaceae</taxon>
        <taxon>Chondromyces</taxon>
    </lineage>
</organism>
<evidence type="ECO:0000313" key="2">
    <source>
        <dbReference type="EMBL" id="EYF08852.1"/>
    </source>
</evidence>
<evidence type="ECO:0000256" key="1">
    <source>
        <dbReference type="SAM" id="Phobius"/>
    </source>
</evidence>
<feature type="transmembrane region" description="Helical" evidence="1">
    <location>
        <begin position="81"/>
        <end position="98"/>
    </location>
</feature>
<reference evidence="2 3" key="1">
    <citation type="submission" date="2013-05" db="EMBL/GenBank/DDBJ databases">
        <title>Genome assembly of Chondromyces apiculatus DSM 436.</title>
        <authorList>
            <person name="Sharma G."/>
            <person name="Khatri I."/>
            <person name="Kaur C."/>
            <person name="Mayilraj S."/>
            <person name="Subramanian S."/>
        </authorList>
    </citation>
    <scope>NUCLEOTIDE SEQUENCE [LARGE SCALE GENOMIC DNA]</scope>
    <source>
        <strain evidence="2 3">DSM 436</strain>
    </source>
</reference>
<feature type="transmembrane region" description="Helical" evidence="1">
    <location>
        <begin position="6"/>
        <end position="30"/>
    </location>
</feature>
<proteinExistence type="predicted"/>
<dbReference type="UniPathway" id="UPA00251">
    <property type="reaction ID" value="UER00324"/>
</dbReference>
<evidence type="ECO:0000313" key="3">
    <source>
        <dbReference type="Proteomes" id="UP000019678"/>
    </source>
</evidence>
<dbReference type="Pfam" id="PF03653">
    <property type="entry name" value="UPF0093"/>
    <property type="match status" value="1"/>
</dbReference>
<name>A0A017TIX3_9BACT</name>
<dbReference type="AlphaFoldDB" id="A0A017TIX3"/>
<protein>
    <submittedName>
        <fullName evidence="2">Uncharacterized protein</fullName>
    </submittedName>
</protein>
<keyword evidence="1" id="KW-0472">Membrane</keyword>
<keyword evidence="1" id="KW-1133">Transmembrane helix</keyword>
<dbReference type="STRING" id="1192034.CAP_2713"/>
<gene>
    <name evidence="2" type="ORF">CAP_2713</name>
</gene>
<keyword evidence="1" id="KW-0812">Transmembrane</keyword>
<feature type="transmembrane region" description="Helical" evidence="1">
    <location>
        <begin position="119"/>
        <end position="136"/>
    </location>
</feature>